<evidence type="ECO:0008006" key="4">
    <source>
        <dbReference type="Google" id="ProtNLM"/>
    </source>
</evidence>
<dbReference type="OrthoDB" id="5190099at2"/>
<dbReference type="Pfam" id="PF10002">
    <property type="entry name" value="DUF2243"/>
    <property type="match status" value="1"/>
</dbReference>
<dbReference type="InterPro" id="IPR018719">
    <property type="entry name" value="DUF2243_membrane"/>
</dbReference>
<name>F0RND3_DEIPM</name>
<dbReference type="STRING" id="693977.Deipr_1123"/>
<feature type="transmembrane region" description="Helical" evidence="1">
    <location>
        <begin position="22"/>
        <end position="45"/>
    </location>
</feature>
<accession>F0RND3</accession>
<dbReference type="KEGG" id="dpt:Deipr_1123"/>
<protein>
    <recommendedName>
        <fullName evidence="4">DUF2243 domain-containing protein</fullName>
    </recommendedName>
</protein>
<feature type="transmembrane region" description="Helical" evidence="1">
    <location>
        <begin position="134"/>
        <end position="151"/>
    </location>
</feature>
<dbReference type="HOGENOM" id="CLU_118115_1_0_0"/>
<organism evidence="2 3">
    <name type="scientific">Deinococcus proteolyticus (strain ATCC 35074 / DSM 20540 / JCM 6276 / NBRC 101906 / NCIMB 13154 / VKM Ac-1939 / CCM 2703 / MRP)</name>
    <dbReference type="NCBI Taxonomy" id="693977"/>
    <lineage>
        <taxon>Bacteria</taxon>
        <taxon>Thermotogati</taxon>
        <taxon>Deinococcota</taxon>
        <taxon>Deinococci</taxon>
        <taxon>Deinococcales</taxon>
        <taxon>Deinococcaceae</taxon>
        <taxon>Deinococcus</taxon>
    </lineage>
</organism>
<proteinExistence type="predicted"/>
<dbReference type="EMBL" id="CP002536">
    <property type="protein sequence ID" value="ADY26275.1"/>
    <property type="molecule type" value="Genomic_DNA"/>
</dbReference>
<reference evidence="3" key="1">
    <citation type="submission" date="2011-02" db="EMBL/GenBank/DDBJ databases">
        <title>The complete sequence of chromosome of Deinococcus proteolyticus DSM 20540.</title>
        <authorList>
            <consortium name="US DOE Joint Genome Institute (JGI-PGF)"/>
            <person name="Lucas S."/>
            <person name="Copeland A."/>
            <person name="Lapidus A."/>
            <person name="Bruce D."/>
            <person name="Goodwin L."/>
            <person name="Pitluck S."/>
            <person name="Kyrpides N."/>
            <person name="Mavromatis K."/>
            <person name="Pagani I."/>
            <person name="Ivanova N."/>
            <person name="Ovchinnikova G."/>
            <person name="Zeytun A."/>
            <person name="Detter J.C."/>
            <person name="Han C."/>
            <person name="Land M."/>
            <person name="Hauser L."/>
            <person name="Markowitz V."/>
            <person name="Cheng J.-F."/>
            <person name="Hugenholtz P."/>
            <person name="Woyke T."/>
            <person name="Wu D."/>
            <person name="Pukall R."/>
            <person name="Steenblock K."/>
            <person name="Brambilla E."/>
            <person name="Klenk H.-P."/>
            <person name="Eisen J.A."/>
        </authorList>
    </citation>
    <scope>NUCLEOTIDE SEQUENCE [LARGE SCALE GENOMIC DNA]</scope>
    <source>
        <strain evidence="3">ATCC 35074 / DSM 20540 / JCM 6276 / NBRC 101906 / NCIMB 13154 / VKM Ac-1939 / CCM 2703 / MRP</strain>
    </source>
</reference>
<sequence length="164" mass="17821">MTVSPAAHTQAPLTHPQLTRNAWIGVLLGIGLVAAADEIGLHQLLAWHHFYDKSTPKVGLFSDGLFHAAQMIALIAGCFMMVDMLKARAFSGRMLAAGIVTGMGAFQLWDGTVNHKVLEIHQIRYGVNLLPYDLTWNAVALALLLTGSTLWRRGLADPAARQPQ</sequence>
<dbReference type="eggNOG" id="COG4329">
    <property type="taxonomic scope" value="Bacteria"/>
</dbReference>
<evidence type="ECO:0000313" key="2">
    <source>
        <dbReference type="EMBL" id="ADY26275.1"/>
    </source>
</evidence>
<evidence type="ECO:0000256" key="1">
    <source>
        <dbReference type="SAM" id="Phobius"/>
    </source>
</evidence>
<dbReference type="RefSeq" id="WP_013614884.1">
    <property type="nucleotide sequence ID" value="NC_015161.1"/>
</dbReference>
<feature type="transmembrane region" description="Helical" evidence="1">
    <location>
        <begin position="65"/>
        <end position="85"/>
    </location>
</feature>
<keyword evidence="1" id="KW-0472">Membrane</keyword>
<reference evidence="2 3" key="2">
    <citation type="journal article" date="2012" name="Stand. Genomic Sci.">
        <title>Complete genome sequence of the orange-red pigmented, radioresistant Deinococcus proteolyticus type strain (MRP(T)).</title>
        <authorList>
            <person name="Copeland A."/>
            <person name="Zeytun A."/>
            <person name="Yassawong M."/>
            <person name="Nolan M."/>
            <person name="Lucas S."/>
            <person name="Hammon N."/>
            <person name="Deshpande S."/>
            <person name="Cheng J.F."/>
            <person name="Han C."/>
            <person name="Tapia R."/>
            <person name="Goodwin L.A."/>
            <person name="Pitluck S."/>
            <person name="Mavromatis K."/>
            <person name="Liolios K."/>
            <person name="Pagani I."/>
            <person name="Ivanova N."/>
            <person name="Mikhailova N."/>
            <person name="Pati A."/>
            <person name="Chen A."/>
            <person name="Palaniappan K."/>
            <person name="Land M."/>
            <person name="Hauser L."/>
            <person name="Jeffries C.D."/>
            <person name="Brambilla E.M."/>
            <person name="Rohde M."/>
            <person name="Sikorski J."/>
            <person name="Pukall R."/>
            <person name="Goker M."/>
            <person name="Detter J.C."/>
            <person name="Woyke T."/>
            <person name="Bristow J."/>
            <person name="Eisen J.A."/>
            <person name="Markowitz V."/>
            <person name="Hugenholtz P."/>
            <person name="Kyrpides N.C."/>
            <person name="Klenk H.P."/>
            <person name="Lapidus A."/>
        </authorList>
    </citation>
    <scope>NUCLEOTIDE SEQUENCE [LARGE SCALE GENOMIC DNA]</scope>
    <source>
        <strain evidence="3">ATCC 35074 / DSM 20540 / JCM 6276 / NBRC 101906 / NCIMB 13154 / VKM Ac-1939 / CCM 2703 / MRP</strain>
    </source>
</reference>
<dbReference type="AlphaFoldDB" id="F0RND3"/>
<evidence type="ECO:0000313" key="3">
    <source>
        <dbReference type="Proteomes" id="UP000007718"/>
    </source>
</evidence>
<keyword evidence="3" id="KW-1185">Reference proteome</keyword>
<feature type="transmembrane region" description="Helical" evidence="1">
    <location>
        <begin position="92"/>
        <end position="109"/>
    </location>
</feature>
<gene>
    <name evidence="2" type="ordered locus">Deipr_1123</name>
</gene>
<keyword evidence="1" id="KW-0812">Transmembrane</keyword>
<dbReference type="Proteomes" id="UP000007718">
    <property type="component" value="Chromosome"/>
</dbReference>
<keyword evidence="1" id="KW-1133">Transmembrane helix</keyword>